<name>A0A0H4A137_9VIBR</name>
<keyword evidence="2" id="KW-0560">Oxidoreductase</keyword>
<dbReference type="InterPro" id="IPR036291">
    <property type="entry name" value="NAD(P)-bd_dom_sf"/>
</dbReference>
<dbReference type="NCBIfam" id="NF005754">
    <property type="entry name" value="PRK07578.1"/>
    <property type="match status" value="1"/>
</dbReference>
<sequence length="203" mass="21510">MKIAIVGASGTIGKAVVELLETDHEVIKMGSSSGDVLIDMSSRESIRAAFDKVGNIDAIISTAGQVSFKPFGEYSDEDWEVSLQSKLMGQIRLTEEGLNYLNDGGSVTLTSGITSDSPIRFGTSATTVGGAIQFFAKSAGLEAPRGIRINVVSPTVLEESVPVYGDFFPGFLTIPGKEVAQSYKRSIMGLENGHTFKCFAGNS</sequence>
<dbReference type="CDD" id="cd11731">
    <property type="entry name" value="Lin1944_like_SDR_c"/>
    <property type="match status" value="1"/>
</dbReference>
<dbReference type="SUPFAM" id="SSF51735">
    <property type="entry name" value="NAD(P)-binding Rossmann-fold domains"/>
    <property type="match status" value="1"/>
</dbReference>
<organism evidence="3">
    <name type="scientific">Vibrio sp. FF_307</name>
    <dbReference type="NCBI Taxonomy" id="1652834"/>
    <lineage>
        <taxon>Bacteria</taxon>
        <taxon>Pseudomonadati</taxon>
        <taxon>Pseudomonadota</taxon>
        <taxon>Gammaproteobacteria</taxon>
        <taxon>Vibrionales</taxon>
        <taxon>Vibrionaceae</taxon>
        <taxon>Vibrio</taxon>
    </lineage>
</organism>
<proteinExistence type="inferred from homology"/>
<evidence type="ECO:0000313" key="3">
    <source>
        <dbReference type="EMBL" id="AKN40632.1"/>
    </source>
</evidence>
<dbReference type="Gene3D" id="3.40.50.720">
    <property type="entry name" value="NAD(P)-binding Rossmann-like Domain"/>
    <property type="match status" value="1"/>
</dbReference>
<dbReference type="GO" id="GO:0016491">
    <property type="term" value="F:oxidoreductase activity"/>
    <property type="evidence" value="ECO:0007669"/>
    <property type="project" value="UniProtKB-KW"/>
</dbReference>
<dbReference type="EMBL" id="KP795701">
    <property type="protein sequence ID" value="AKN40632.1"/>
    <property type="molecule type" value="Genomic_DNA"/>
</dbReference>
<dbReference type="InterPro" id="IPR051122">
    <property type="entry name" value="SDR_DHRS6-like"/>
</dbReference>
<protein>
    <submittedName>
        <fullName evidence="3">Short chain dehydrogenase</fullName>
    </submittedName>
</protein>
<dbReference type="PANTHER" id="PTHR43477:SF1">
    <property type="entry name" value="DIHYDROANTICAPSIN 7-DEHYDROGENASE"/>
    <property type="match status" value="1"/>
</dbReference>
<reference evidence="3" key="1">
    <citation type="journal article" date="2015" name="MBio">
        <title>Eco-Evolutionary Dynamics of Episomes among Ecologically Cohesive Bacterial Populations.</title>
        <authorList>
            <person name="Xue H."/>
            <person name="Cordero O.X."/>
            <person name="Camas F.M."/>
            <person name="Trimble W."/>
            <person name="Meyer F."/>
            <person name="Guglielmini J."/>
            <person name="Rocha E.P."/>
            <person name="Polz M.F."/>
        </authorList>
    </citation>
    <scope>NUCLEOTIDE SEQUENCE</scope>
    <source>
        <strain evidence="3">FF_307</strain>
    </source>
</reference>
<dbReference type="PRINTS" id="PR00081">
    <property type="entry name" value="GDHRDH"/>
</dbReference>
<evidence type="ECO:0000256" key="2">
    <source>
        <dbReference type="ARBA" id="ARBA00023002"/>
    </source>
</evidence>
<evidence type="ECO:0000256" key="1">
    <source>
        <dbReference type="ARBA" id="ARBA00006484"/>
    </source>
</evidence>
<comment type="similarity">
    <text evidence="1">Belongs to the short-chain dehydrogenases/reductases (SDR) family.</text>
</comment>
<dbReference type="PANTHER" id="PTHR43477">
    <property type="entry name" value="DIHYDROANTICAPSIN 7-DEHYDROGENASE"/>
    <property type="match status" value="1"/>
</dbReference>
<accession>A0A0H4A137</accession>
<dbReference type="InterPro" id="IPR002347">
    <property type="entry name" value="SDR_fam"/>
</dbReference>
<dbReference type="AlphaFoldDB" id="A0A0H4A137"/>
<dbReference type="Pfam" id="PF13561">
    <property type="entry name" value="adh_short_C2"/>
    <property type="match status" value="1"/>
</dbReference>